<sequence>MTQSHWFTQDEIKGIREGFNGIYSSLPSRLYYDEDFYQWEIENILKKQWLIVGRQEEVPNPGDYFTTRMFDEPILIVRGRDGVLRALINVCQHRFAQIVEEGRGNIKLLMCPYHRWTYNLDGTLQGVSVEQIAGFDKHKCRMPEVRLEIWQGFVFINFDSNAEPLAPQYAPIEPIFNTWNVSDFQHSYAYEFDAPWNWKLTVEAGMEGYHHVGVHHDRIEREIPAKNTEESWGGKACCSYRMWWKEGVPPEYLQPFGIPPGVKGVDWDNDPRVLFGFPTLGTWLNNYQSTYLIFEFGNRVTANRGKVCQAFPKWALESVNAEEAIKSQTDFAYQVQLEDEFACRIVQKGITSKTNRRSILHPRLEVQMSKFYNWYLDMVLKAERGTA</sequence>
<dbReference type="Pfam" id="PF00355">
    <property type="entry name" value="Rieske"/>
    <property type="match status" value="1"/>
</dbReference>
<evidence type="ECO:0000313" key="8">
    <source>
        <dbReference type="EMBL" id="AQS83861.1"/>
    </source>
</evidence>
<evidence type="ECO:0000256" key="2">
    <source>
        <dbReference type="ARBA" id="ARBA00022714"/>
    </source>
</evidence>
<dbReference type="OrthoDB" id="7456916at2"/>
<dbReference type="STRING" id="435.A0U92_02685"/>
<dbReference type="Gene3D" id="3.90.380.10">
    <property type="entry name" value="Naphthalene 1,2-dioxygenase Alpha Subunit, Chain A, domain 1"/>
    <property type="match status" value="2"/>
</dbReference>
<evidence type="ECO:0000313" key="9">
    <source>
        <dbReference type="Proteomes" id="UP000188937"/>
    </source>
</evidence>
<dbReference type="InterPro" id="IPR001663">
    <property type="entry name" value="Rng_hydr_dOase-A"/>
</dbReference>
<dbReference type="GO" id="GO:0005506">
    <property type="term" value="F:iron ion binding"/>
    <property type="evidence" value="ECO:0007669"/>
    <property type="project" value="InterPro"/>
</dbReference>
<keyword evidence="3" id="KW-0479">Metal-binding</keyword>
<protein>
    <recommendedName>
        <fullName evidence="7">Rieske domain-containing protein</fullName>
    </recommendedName>
</protein>
<evidence type="ECO:0000256" key="1">
    <source>
        <dbReference type="ARBA" id="ARBA00001962"/>
    </source>
</evidence>
<reference evidence="8 9" key="1">
    <citation type="submission" date="2016-03" db="EMBL/GenBank/DDBJ databases">
        <title>Acetic acid bacteria sequencing.</title>
        <authorList>
            <person name="Brandt J."/>
            <person name="Jakob F."/>
            <person name="Vogel R.F."/>
        </authorList>
    </citation>
    <scope>NUCLEOTIDE SEQUENCE [LARGE SCALE GENOMIC DNA]</scope>
    <source>
        <strain evidence="8 9">TMW2.1153</strain>
    </source>
</reference>
<evidence type="ECO:0000256" key="5">
    <source>
        <dbReference type="ARBA" id="ARBA00023004"/>
    </source>
</evidence>
<proteinExistence type="predicted"/>
<dbReference type="Proteomes" id="UP000188937">
    <property type="component" value="Chromosome"/>
</dbReference>
<dbReference type="GO" id="GO:0016491">
    <property type="term" value="F:oxidoreductase activity"/>
    <property type="evidence" value="ECO:0007669"/>
    <property type="project" value="UniProtKB-KW"/>
</dbReference>
<organism evidence="8 9">
    <name type="scientific">Acetobacter aceti</name>
    <dbReference type="NCBI Taxonomy" id="435"/>
    <lineage>
        <taxon>Bacteria</taxon>
        <taxon>Pseudomonadati</taxon>
        <taxon>Pseudomonadota</taxon>
        <taxon>Alphaproteobacteria</taxon>
        <taxon>Acetobacterales</taxon>
        <taxon>Acetobacteraceae</taxon>
        <taxon>Acetobacter</taxon>
        <taxon>Acetobacter subgen. Acetobacter</taxon>
    </lineage>
</organism>
<dbReference type="Gene3D" id="2.102.10.10">
    <property type="entry name" value="Rieske [2Fe-2S] iron-sulphur domain"/>
    <property type="match status" value="1"/>
</dbReference>
<dbReference type="InterPro" id="IPR017941">
    <property type="entry name" value="Rieske_2Fe-2S"/>
</dbReference>
<dbReference type="CDD" id="cd03469">
    <property type="entry name" value="Rieske_RO_Alpha_N"/>
    <property type="match status" value="1"/>
</dbReference>
<keyword evidence="6" id="KW-0411">Iron-sulfur</keyword>
<dbReference type="PRINTS" id="PR00090">
    <property type="entry name" value="RNGDIOXGNASE"/>
</dbReference>
<gene>
    <name evidence="8" type="ORF">A0U92_02685</name>
</gene>
<dbReference type="SUPFAM" id="SSF55961">
    <property type="entry name" value="Bet v1-like"/>
    <property type="match status" value="1"/>
</dbReference>
<dbReference type="KEGG" id="aace:A0U92_02685"/>
<dbReference type="PROSITE" id="PS51296">
    <property type="entry name" value="RIESKE"/>
    <property type="match status" value="1"/>
</dbReference>
<accession>A0A1U9KDI9</accession>
<dbReference type="InterPro" id="IPR015879">
    <property type="entry name" value="Ring_hydroxy_dOase_asu_C_dom"/>
</dbReference>
<evidence type="ECO:0000259" key="7">
    <source>
        <dbReference type="PROSITE" id="PS51296"/>
    </source>
</evidence>
<dbReference type="GO" id="GO:0051537">
    <property type="term" value="F:2 iron, 2 sulfur cluster binding"/>
    <property type="evidence" value="ECO:0007669"/>
    <property type="project" value="UniProtKB-KW"/>
</dbReference>
<evidence type="ECO:0000256" key="4">
    <source>
        <dbReference type="ARBA" id="ARBA00023002"/>
    </source>
</evidence>
<dbReference type="InterPro" id="IPR036922">
    <property type="entry name" value="Rieske_2Fe-2S_sf"/>
</dbReference>
<dbReference type="SUPFAM" id="SSF50022">
    <property type="entry name" value="ISP domain"/>
    <property type="match status" value="1"/>
</dbReference>
<keyword evidence="9" id="KW-1185">Reference proteome</keyword>
<evidence type="ECO:0000256" key="3">
    <source>
        <dbReference type="ARBA" id="ARBA00022723"/>
    </source>
</evidence>
<dbReference type="PANTHER" id="PTHR43756:SF5">
    <property type="entry name" value="CHOLINE MONOOXYGENASE, CHLOROPLASTIC"/>
    <property type="match status" value="1"/>
</dbReference>
<dbReference type="EMBL" id="CP014692">
    <property type="protein sequence ID" value="AQS83861.1"/>
    <property type="molecule type" value="Genomic_DNA"/>
</dbReference>
<dbReference type="RefSeq" id="WP_077811903.1">
    <property type="nucleotide sequence ID" value="NZ_CP014692.1"/>
</dbReference>
<name>A0A1U9KDI9_ACEAC</name>
<dbReference type="PANTHER" id="PTHR43756">
    <property type="entry name" value="CHOLINE MONOOXYGENASE, CHLOROPLASTIC"/>
    <property type="match status" value="1"/>
</dbReference>
<dbReference type="AlphaFoldDB" id="A0A1U9KDI9"/>
<comment type="cofactor">
    <cofactor evidence="1">
        <name>Fe cation</name>
        <dbReference type="ChEBI" id="CHEBI:24875"/>
    </cofactor>
</comment>
<keyword evidence="2" id="KW-0001">2Fe-2S</keyword>
<evidence type="ECO:0000256" key="6">
    <source>
        <dbReference type="ARBA" id="ARBA00023014"/>
    </source>
</evidence>
<dbReference type="Pfam" id="PF00848">
    <property type="entry name" value="Ring_hydroxyl_A"/>
    <property type="match status" value="1"/>
</dbReference>
<feature type="domain" description="Rieske" evidence="7">
    <location>
        <begin position="49"/>
        <end position="156"/>
    </location>
</feature>
<dbReference type="CDD" id="cd00680">
    <property type="entry name" value="RHO_alpha_C"/>
    <property type="match status" value="1"/>
</dbReference>
<keyword evidence="4" id="KW-0560">Oxidoreductase</keyword>
<keyword evidence="5" id="KW-0408">Iron</keyword>